<reference evidence="3 4" key="2">
    <citation type="journal article" date="2013" name="PLoS Genet.">
        <title>Comparative genome structure, secondary metabolite, and effector coding capacity across Cochliobolus pathogens.</title>
        <authorList>
            <person name="Condon B.J."/>
            <person name="Leng Y."/>
            <person name="Wu D."/>
            <person name="Bushley K.E."/>
            <person name="Ohm R.A."/>
            <person name="Otillar R."/>
            <person name="Martin J."/>
            <person name="Schackwitz W."/>
            <person name="Grimwood J."/>
            <person name="MohdZainudin N."/>
            <person name="Xue C."/>
            <person name="Wang R."/>
            <person name="Manning V.A."/>
            <person name="Dhillon B."/>
            <person name="Tu Z.J."/>
            <person name="Steffenson B.J."/>
            <person name="Salamov A."/>
            <person name="Sun H."/>
            <person name="Lowry S."/>
            <person name="LaButti K."/>
            <person name="Han J."/>
            <person name="Copeland A."/>
            <person name="Lindquist E."/>
            <person name="Barry K."/>
            <person name="Schmutz J."/>
            <person name="Baker S.E."/>
            <person name="Ciuffetti L.M."/>
            <person name="Grigoriev I.V."/>
            <person name="Zhong S."/>
            <person name="Turgeon B.G."/>
        </authorList>
    </citation>
    <scope>NUCLEOTIDE SEQUENCE [LARGE SCALE GENOMIC DNA]</scope>
    <source>
        <strain evidence="4">28A</strain>
    </source>
</reference>
<feature type="chain" id="PRO_5004342338" evidence="2">
    <location>
        <begin position="18"/>
        <end position="358"/>
    </location>
</feature>
<gene>
    <name evidence="3" type="ORF">SETTUDRAFT_180068</name>
</gene>
<dbReference type="eggNOG" id="ENOG502SQP0">
    <property type="taxonomic scope" value="Eukaryota"/>
</dbReference>
<sequence length="358" mass="37163">MRNALLVASALSGLAAALPQNINIAAAKAVPTPSLLGPAPTLPPNAPVNYNQASAVDKAKDDVASGAVKPSNKRDTSSCPAQPVGAAPATGDYSVGAFQNPSNALMAIASAATAPSGYVENFKAKSGATQQIGYLTYKILPGTTYDVGACAAFCDSEKFCLGFNIYYERDGTVQPTSDCPNPAPQTNIKCSLFGYPVSAATATNSGQWQEQFQVVITGSNESGYSKSSCTQPPTLSGYSVQSLPAAVNAPDVSTYNGMRLFNTNPFDPSLCAAACEAQTAFDKEHLVSNGRYTPCNYFTSYILTDNGVPLGTYCALYSVPIDSQYAVNSGYTSGSDTFNVVCTAAYTATTQDSGIVSQ</sequence>
<evidence type="ECO:0000256" key="1">
    <source>
        <dbReference type="SAM" id="MobiDB-lite"/>
    </source>
</evidence>
<keyword evidence="4" id="KW-1185">Reference proteome</keyword>
<proteinExistence type="predicted"/>
<dbReference type="Proteomes" id="UP000016935">
    <property type="component" value="Unassembled WGS sequence"/>
</dbReference>
<protein>
    <submittedName>
        <fullName evidence="3">Uncharacterized protein</fullName>
    </submittedName>
</protein>
<dbReference type="AlphaFoldDB" id="R0IF42"/>
<dbReference type="HOGENOM" id="CLU_022878_0_0_1"/>
<dbReference type="PANTHER" id="PTHR36578:SF1">
    <property type="entry name" value="APPLE DOMAIN-CONTAINING PROTEIN"/>
    <property type="match status" value="1"/>
</dbReference>
<dbReference type="PANTHER" id="PTHR36578">
    <property type="entry name" value="CHROMOSOME 15, WHOLE GENOME SHOTGUN SEQUENCE"/>
    <property type="match status" value="1"/>
</dbReference>
<dbReference type="OrthoDB" id="271448at2759"/>
<feature type="region of interest" description="Disordered" evidence="1">
    <location>
        <begin position="64"/>
        <end position="84"/>
    </location>
</feature>
<keyword evidence="2" id="KW-0732">Signal</keyword>
<evidence type="ECO:0000313" key="4">
    <source>
        <dbReference type="Proteomes" id="UP000016935"/>
    </source>
</evidence>
<reference evidence="3 4" key="1">
    <citation type="journal article" date="2012" name="PLoS Pathog.">
        <title>Diverse lifestyles and strategies of plant pathogenesis encoded in the genomes of eighteen Dothideomycetes fungi.</title>
        <authorList>
            <person name="Ohm R.A."/>
            <person name="Feau N."/>
            <person name="Henrissat B."/>
            <person name="Schoch C.L."/>
            <person name="Horwitz B.A."/>
            <person name="Barry K.W."/>
            <person name="Condon B.J."/>
            <person name="Copeland A.C."/>
            <person name="Dhillon B."/>
            <person name="Glaser F."/>
            <person name="Hesse C.N."/>
            <person name="Kosti I."/>
            <person name="LaButti K."/>
            <person name="Lindquist E.A."/>
            <person name="Lucas S."/>
            <person name="Salamov A.A."/>
            <person name="Bradshaw R.E."/>
            <person name="Ciuffetti L."/>
            <person name="Hamelin R.C."/>
            <person name="Kema G.H.J."/>
            <person name="Lawrence C."/>
            <person name="Scott J.A."/>
            <person name="Spatafora J.W."/>
            <person name="Turgeon B.G."/>
            <person name="de Wit P.J.G.M."/>
            <person name="Zhong S."/>
            <person name="Goodwin S.B."/>
            <person name="Grigoriev I.V."/>
        </authorList>
    </citation>
    <scope>NUCLEOTIDE SEQUENCE [LARGE SCALE GENOMIC DNA]</scope>
    <source>
        <strain evidence="4">28A</strain>
    </source>
</reference>
<accession>R0IF42</accession>
<organism evidence="3 4">
    <name type="scientific">Exserohilum turcicum (strain 28A)</name>
    <name type="common">Northern leaf blight fungus</name>
    <name type="synonym">Setosphaeria turcica</name>
    <dbReference type="NCBI Taxonomy" id="671987"/>
    <lineage>
        <taxon>Eukaryota</taxon>
        <taxon>Fungi</taxon>
        <taxon>Dikarya</taxon>
        <taxon>Ascomycota</taxon>
        <taxon>Pezizomycotina</taxon>
        <taxon>Dothideomycetes</taxon>
        <taxon>Pleosporomycetidae</taxon>
        <taxon>Pleosporales</taxon>
        <taxon>Pleosporineae</taxon>
        <taxon>Pleosporaceae</taxon>
        <taxon>Exserohilum</taxon>
    </lineage>
</organism>
<evidence type="ECO:0000256" key="2">
    <source>
        <dbReference type="SAM" id="SignalP"/>
    </source>
</evidence>
<dbReference type="EMBL" id="KB908814">
    <property type="protein sequence ID" value="EOA83905.1"/>
    <property type="molecule type" value="Genomic_DNA"/>
</dbReference>
<evidence type="ECO:0000313" key="3">
    <source>
        <dbReference type="EMBL" id="EOA83905.1"/>
    </source>
</evidence>
<dbReference type="RefSeq" id="XP_008028364.1">
    <property type="nucleotide sequence ID" value="XM_008030173.1"/>
</dbReference>
<feature type="signal peptide" evidence="2">
    <location>
        <begin position="1"/>
        <end position="17"/>
    </location>
</feature>
<dbReference type="STRING" id="671987.R0IF42"/>
<dbReference type="GeneID" id="19401734"/>
<name>R0IF42_EXST2</name>